<dbReference type="PATRIC" id="fig|1206767.3.peg.3440"/>
<dbReference type="AlphaFoldDB" id="K6G9M9"/>
<evidence type="ECO:0000256" key="3">
    <source>
        <dbReference type="ARBA" id="ARBA00023163"/>
    </source>
</evidence>
<sequence length="273" mass="29094">MFWSLSLTLGESSPGHAHDVAELLFCRGGSGLVVLDGHDIELVDRRAVLIAPRARHRFVMRDGEAARLHVVCVTLADAALHLSPAQAAALRQLGGQGASAVDYGEGDGWLWALGERIPASLGLADQGEMAELWGIIGLFIGRHARAGQGGGAGTSKYGATIRDVCAWLDDHLREPGELDDIASRFGLSRSLLTREFRKHVGMSVVDYLNSRRIQNAGTLLLAGDANIAEAALDSGFSSMTYFYKQFKALYGVTPAELRKQLAGLAAGGVADQN</sequence>
<dbReference type="Pfam" id="PF07883">
    <property type="entry name" value="Cupin_2"/>
    <property type="match status" value="1"/>
</dbReference>
<keyword evidence="2 5" id="KW-0238">DNA-binding</keyword>
<proteinExistence type="predicted"/>
<dbReference type="EMBL" id="ALAO01000341">
    <property type="protein sequence ID" value="EKO37804.1"/>
    <property type="molecule type" value="Genomic_DNA"/>
</dbReference>
<dbReference type="Proteomes" id="UP000006272">
    <property type="component" value="Unassembled WGS sequence"/>
</dbReference>
<comment type="caution">
    <text evidence="5">The sequence shown here is derived from an EMBL/GenBank/DDBJ whole genome shotgun (WGS) entry which is preliminary data.</text>
</comment>
<dbReference type="Gene3D" id="1.10.10.60">
    <property type="entry name" value="Homeodomain-like"/>
    <property type="match status" value="2"/>
</dbReference>
<dbReference type="InterPro" id="IPR020449">
    <property type="entry name" value="Tscrpt_reg_AraC-type_HTH"/>
</dbReference>
<keyword evidence="3" id="KW-0804">Transcription</keyword>
<feature type="domain" description="HTH araC/xylS-type" evidence="4">
    <location>
        <begin position="162"/>
        <end position="260"/>
    </location>
</feature>
<evidence type="ECO:0000259" key="4">
    <source>
        <dbReference type="PROSITE" id="PS01124"/>
    </source>
</evidence>
<dbReference type="InterPro" id="IPR014710">
    <property type="entry name" value="RmlC-like_jellyroll"/>
</dbReference>
<dbReference type="InterPro" id="IPR009057">
    <property type="entry name" value="Homeodomain-like_sf"/>
</dbReference>
<evidence type="ECO:0000313" key="5">
    <source>
        <dbReference type="EMBL" id="EKO37804.1"/>
    </source>
</evidence>
<dbReference type="SMART" id="SM00342">
    <property type="entry name" value="HTH_ARAC"/>
    <property type="match status" value="1"/>
</dbReference>
<keyword evidence="1" id="KW-0805">Transcription regulation</keyword>
<reference evidence="5 6" key="1">
    <citation type="submission" date="2012-07" db="EMBL/GenBank/DDBJ databases">
        <title>Draft genome sequence of Desulfovibrio magneticus str. Maddingley MBC34 obtained from a metagenomic sequence of a methanogenic enrichment isolated from coal-seam formation water in Victoria, Australia.</title>
        <authorList>
            <person name="Greenfield P."/>
            <person name="Hendry P."/>
            <person name="Li D."/>
            <person name="Rosewarne C.P."/>
            <person name="Tran-Dinh N."/>
            <person name="Elbourne L.D.H."/>
            <person name="Paulsen I.T."/>
            <person name="Midgley D.J."/>
        </authorList>
    </citation>
    <scope>NUCLEOTIDE SEQUENCE [LARGE SCALE GENOMIC DNA]</scope>
    <source>
        <strain evidence="6">Maddingley MBC34</strain>
    </source>
</reference>
<organism evidence="5 6">
    <name type="scientific">Solidesulfovibrio magneticus str. Maddingley MBC34</name>
    <dbReference type="NCBI Taxonomy" id="1206767"/>
    <lineage>
        <taxon>Bacteria</taxon>
        <taxon>Pseudomonadati</taxon>
        <taxon>Thermodesulfobacteriota</taxon>
        <taxon>Desulfovibrionia</taxon>
        <taxon>Desulfovibrionales</taxon>
        <taxon>Desulfovibrionaceae</taxon>
        <taxon>Solidesulfovibrio</taxon>
    </lineage>
</organism>
<evidence type="ECO:0000256" key="2">
    <source>
        <dbReference type="ARBA" id="ARBA00023125"/>
    </source>
</evidence>
<dbReference type="SUPFAM" id="SSF46689">
    <property type="entry name" value="Homeodomain-like"/>
    <property type="match status" value="2"/>
</dbReference>
<dbReference type="InterPro" id="IPR018060">
    <property type="entry name" value="HTH_AraC"/>
</dbReference>
<dbReference type="InterPro" id="IPR011051">
    <property type="entry name" value="RmlC_Cupin_sf"/>
</dbReference>
<dbReference type="InterPro" id="IPR050204">
    <property type="entry name" value="AraC_XylS_family_regulators"/>
</dbReference>
<dbReference type="Gene3D" id="2.60.120.10">
    <property type="entry name" value="Jelly Rolls"/>
    <property type="match status" value="1"/>
</dbReference>
<evidence type="ECO:0000313" key="6">
    <source>
        <dbReference type="Proteomes" id="UP000006272"/>
    </source>
</evidence>
<name>K6G9M9_9BACT</name>
<dbReference type="SUPFAM" id="SSF51182">
    <property type="entry name" value="RmlC-like cupins"/>
    <property type="match status" value="1"/>
</dbReference>
<dbReference type="PANTHER" id="PTHR46796">
    <property type="entry name" value="HTH-TYPE TRANSCRIPTIONAL ACTIVATOR RHAS-RELATED"/>
    <property type="match status" value="1"/>
</dbReference>
<dbReference type="PROSITE" id="PS01124">
    <property type="entry name" value="HTH_ARAC_FAMILY_2"/>
    <property type="match status" value="1"/>
</dbReference>
<accession>K6G9M9</accession>
<dbReference type="InterPro" id="IPR013096">
    <property type="entry name" value="Cupin_2"/>
</dbReference>
<evidence type="ECO:0000256" key="1">
    <source>
        <dbReference type="ARBA" id="ARBA00023015"/>
    </source>
</evidence>
<dbReference type="Pfam" id="PF12833">
    <property type="entry name" value="HTH_18"/>
    <property type="match status" value="1"/>
</dbReference>
<dbReference type="GO" id="GO:0003700">
    <property type="term" value="F:DNA-binding transcription factor activity"/>
    <property type="evidence" value="ECO:0007669"/>
    <property type="project" value="InterPro"/>
</dbReference>
<protein>
    <submittedName>
        <fullName evidence="5">DNA-binding domain-containing protein, AraC-type</fullName>
    </submittedName>
</protein>
<dbReference type="GO" id="GO:0043565">
    <property type="term" value="F:sequence-specific DNA binding"/>
    <property type="evidence" value="ECO:0007669"/>
    <property type="project" value="InterPro"/>
</dbReference>
<dbReference type="PRINTS" id="PR00032">
    <property type="entry name" value="HTHARAC"/>
</dbReference>
<gene>
    <name evidence="5" type="ORF">B193_3517</name>
</gene>